<protein>
    <submittedName>
        <fullName evidence="4">Synuclein gamma</fullName>
    </submittedName>
</protein>
<reference evidence="4" key="1">
    <citation type="submission" date="2019-08" db="EMBL/GenBank/DDBJ databases">
        <title>Three high-quality genomes provides insights into domestication of ducks.</title>
        <authorList>
            <person name="Hou Z.C."/>
            <person name="Zhu F."/>
            <person name="Yin Z.T."/>
            <person name="Zhang F."/>
        </authorList>
    </citation>
    <scope>NUCLEOTIDE SEQUENCE [LARGE SCALE GENOMIC DNA]</scope>
</reference>
<dbReference type="GO" id="GO:0043679">
    <property type="term" value="C:axon terminus"/>
    <property type="evidence" value="ECO:0007669"/>
    <property type="project" value="TreeGrafter"/>
</dbReference>
<evidence type="ECO:0000256" key="2">
    <source>
        <dbReference type="RuleBase" id="RU361225"/>
    </source>
</evidence>
<dbReference type="GO" id="GO:1903136">
    <property type="term" value="F:cuprous ion binding"/>
    <property type="evidence" value="ECO:0007669"/>
    <property type="project" value="TreeGrafter"/>
</dbReference>
<dbReference type="Gene3D" id="1.10.287.700">
    <property type="entry name" value="Helix hairpin bin"/>
    <property type="match status" value="1"/>
</dbReference>
<dbReference type="GO" id="GO:0050808">
    <property type="term" value="P:synapse organization"/>
    <property type="evidence" value="ECO:0007669"/>
    <property type="project" value="TreeGrafter"/>
</dbReference>
<dbReference type="PANTHER" id="PTHR13820:SF10">
    <property type="entry name" value="GAMMA-SYNUCLEIN"/>
    <property type="match status" value="1"/>
</dbReference>
<feature type="compositionally biased region" description="Basic and acidic residues" evidence="3">
    <location>
        <begin position="76"/>
        <end position="90"/>
    </location>
</feature>
<dbReference type="GO" id="GO:0048488">
    <property type="term" value="P:synaptic vesicle endocytosis"/>
    <property type="evidence" value="ECO:0007669"/>
    <property type="project" value="TreeGrafter"/>
</dbReference>
<dbReference type="AlphaFoldDB" id="A0A8B9TI75"/>
<dbReference type="SUPFAM" id="SSF118375">
    <property type="entry name" value="Synuclein"/>
    <property type="match status" value="1"/>
</dbReference>
<dbReference type="Ensembl" id="ENSAPLT00020022545.1">
    <property type="protein sequence ID" value="ENSAPLP00020020877.1"/>
    <property type="gene ID" value="ENSAPLG00020014672.1"/>
</dbReference>
<reference evidence="4" key="2">
    <citation type="submission" date="2025-08" db="UniProtKB">
        <authorList>
            <consortium name="Ensembl"/>
        </authorList>
    </citation>
    <scope>IDENTIFICATION</scope>
</reference>
<evidence type="ECO:0000313" key="4">
    <source>
        <dbReference type="Ensembl" id="ENSAPLP00020020877.1"/>
    </source>
</evidence>
<dbReference type="PRINTS" id="PR01211">
    <property type="entry name" value="SYNUCLEIN"/>
</dbReference>
<accession>A0A8B9TI75</accession>
<dbReference type="Proteomes" id="UP000694400">
    <property type="component" value="Chromosome 7"/>
</dbReference>
<evidence type="ECO:0000313" key="5">
    <source>
        <dbReference type="Proteomes" id="UP000694400"/>
    </source>
</evidence>
<proteinExistence type="inferred from homology"/>
<dbReference type="GO" id="GO:0007268">
    <property type="term" value="P:chemical synaptic transmission"/>
    <property type="evidence" value="ECO:0007669"/>
    <property type="project" value="TreeGrafter"/>
</dbReference>
<name>A0A8B9TI75_ANAPL</name>
<evidence type="ECO:0000256" key="1">
    <source>
        <dbReference type="ARBA" id="ARBA00009147"/>
    </source>
</evidence>
<dbReference type="InterPro" id="IPR001058">
    <property type="entry name" value="Synuclein"/>
</dbReference>
<evidence type="ECO:0000256" key="3">
    <source>
        <dbReference type="SAM" id="MobiDB-lite"/>
    </source>
</evidence>
<dbReference type="GO" id="GO:0043025">
    <property type="term" value="C:neuronal cell body"/>
    <property type="evidence" value="ECO:0007669"/>
    <property type="project" value="TreeGrafter"/>
</dbReference>
<dbReference type="GO" id="GO:0005737">
    <property type="term" value="C:cytoplasm"/>
    <property type="evidence" value="ECO:0007669"/>
    <property type="project" value="TreeGrafter"/>
</dbReference>
<dbReference type="PANTHER" id="PTHR13820">
    <property type="entry name" value="SYNUCLEIN"/>
    <property type="match status" value="1"/>
</dbReference>
<feature type="compositionally biased region" description="Basic and acidic residues" evidence="3">
    <location>
        <begin position="114"/>
        <end position="129"/>
    </location>
</feature>
<sequence length="162" mass="17511">MDVFKKGFSIAKEGVVAAAEKTKQGVTEAAEKTKEGVMYVGTKTKEGVVQSVTSVAEKTKEQANVVGEAVVASCEHSGEQDGRRSRDHRGYYRSCKKGGAGPAAAAGGRGRGGRSWERRRQRRGKETDAPARLPCSPPARGCTWLSSVVVFFPRRVLLSVRW</sequence>
<organism evidence="4 5">
    <name type="scientific">Anas platyrhynchos</name>
    <name type="common">Mallard</name>
    <name type="synonym">Anas boschas</name>
    <dbReference type="NCBI Taxonomy" id="8839"/>
    <lineage>
        <taxon>Eukaryota</taxon>
        <taxon>Metazoa</taxon>
        <taxon>Chordata</taxon>
        <taxon>Craniata</taxon>
        <taxon>Vertebrata</taxon>
        <taxon>Euteleostomi</taxon>
        <taxon>Archelosauria</taxon>
        <taxon>Archosauria</taxon>
        <taxon>Dinosauria</taxon>
        <taxon>Saurischia</taxon>
        <taxon>Theropoda</taxon>
        <taxon>Coelurosauria</taxon>
        <taxon>Aves</taxon>
        <taxon>Neognathae</taxon>
        <taxon>Galloanserae</taxon>
        <taxon>Anseriformes</taxon>
        <taxon>Anatidae</taxon>
        <taxon>Anatinae</taxon>
        <taxon>Anas</taxon>
    </lineage>
</organism>
<feature type="region of interest" description="Disordered" evidence="3">
    <location>
        <begin position="75"/>
        <end position="133"/>
    </location>
</feature>
<comment type="similarity">
    <text evidence="1 2">Belongs to the synuclein family.</text>
</comment>
<dbReference type="Pfam" id="PF01387">
    <property type="entry name" value="Synuclein"/>
    <property type="match status" value="1"/>
</dbReference>
<reference evidence="4" key="3">
    <citation type="submission" date="2025-09" db="UniProtKB">
        <authorList>
            <consortium name="Ensembl"/>
        </authorList>
    </citation>
    <scope>IDENTIFICATION</scope>
</reference>